<proteinExistence type="predicted"/>
<evidence type="ECO:0000313" key="2">
    <source>
        <dbReference type="Proteomes" id="UP000566995"/>
    </source>
</evidence>
<reference evidence="1 2" key="1">
    <citation type="submission" date="2020-08" db="EMBL/GenBank/DDBJ databases">
        <title>Functional genomics of gut bacteria from endangered species of beetles.</title>
        <authorList>
            <person name="Carlos-Shanley C."/>
        </authorList>
    </citation>
    <scope>NUCLEOTIDE SEQUENCE [LARGE SCALE GENOMIC DNA]</scope>
    <source>
        <strain evidence="1 2">S00179</strain>
    </source>
</reference>
<comment type="caution">
    <text evidence="1">The sequence shown here is derived from an EMBL/GenBank/DDBJ whole genome shotgun (WGS) entry which is preliminary data.</text>
</comment>
<dbReference type="AlphaFoldDB" id="A0A7W7KG23"/>
<dbReference type="RefSeq" id="WP_184585906.1">
    <property type="nucleotide sequence ID" value="NZ_JACHLI010000001.1"/>
</dbReference>
<organism evidence="1 2">
    <name type="scientific">Pseudomonas nitroreducens</name>
    <dbReference type="NCBI Taxonomy" id="46680"/>
    <lineage>
        <taxon>Bacteria</taxon>
        <taxon>Pseudomonadati</taxon>
        <taxon>Pseudomonadota</taxon>
        <taxon>Gammaproteobacteria</taxon>
        <taxon>Pseudomonadales</taxon>
        <taxon>Pseudomonadaceae</taxon>
        <taxon>Pseudomonas</taxon>
    </lineage>
</organism>
<gene>
    <name evidence="1" type="ORF">HNP46_000465</name>
</gene>
<sequence length="528" mass="58928">MSALETAASILHNLVVGRPKDLDSLIDDIGSPKLMLSRHGGDGVPVQYRCSLAGESTEIALPLPAHVGLALLKTAEDGRLWLDCLSKLGLYDSGSFDPLFLDLLLSCVKEGTLKRFSAVCTGWNLEDVPLLSKGVLSGGYLAVALTEHATKHGFDEAEYMLCWASDEMIAGFPGELFPFERDFRYSPSKGGWLTCSQPRSCYPLEEIQSSEVGREYGHVLCSLKRHAVNPRLGHELLQMFGCEPLNMGFGNPPGAQLCYAKASFLTSFELRAFDEKMLELARCRFENYFPLGVMIALQEAQQLKLEAVPERTADWMFPKSFIDKIAGTPALSEPAQRTLGLDVLRFIGRLAIKESMGSTSPLDVYGVRYLRDTLGLDVSEMQMQVPRYLFTPPMSDNPELPAVRDIVLDCGYARSGSDLDERKANFREIFNRMVGTPKIEGMLLSRDPALLLSGYFKYVKKSPAYENIPLAMACWMEHLGADLMVDGATKRRHWDFLFELFGDDAMREHMHRAPDATMTNRMLQTLDF</sequence>
<evidence type="ECO:0000313" key="1">
    <source>
        <dbReference type="EMBL" id="MBB4861654.1"/>
    </source>
</evidence>
<dbReference type="Proteomes" id="UP000566995">
    <property type="component" value="Unassembled WGS sequence"/>
</dbReference>
<name>A0A7W7KG23_PSENT</name>
<dbReference type="EMBL" id="JACHLI010000001">
    <property type="protein sequence ID" value="MBB4861654.1"/>
    <property type="molecule type" value="Genomic_DNA"/>
</dbReference>
<accession>A0A7W7KG23</accession>
<protein>
    <submittedName>
        <fullName evidence="1">Uncharacterized protein</fullName>
    </submittedName>
</protein>